<keyword evidence="6" id="KW-0507">mRNA processing</keyword>
<comment type="subcellular location">
    <subcellularLocation>
        <location evidence="3">Nucleus</location>
    </subcellularLocation>
</comment>
<dbReference type="Pfam" id="PF04928">
    <property type="entry name" value="PAP_central"/>
    <property type="match status" value="1"/>
</dbReference>
<protein>
    <recommendedName>
        <fullName evidence="5">polynucleotide adenylyltransferase</fullName>
        <ecNumber evidence="5">2.7.7.19</ecNumber>
    </recommendedName>
</protein>
<evidence type="ECO:0000256" key="1">
    <source>
        <dbReference type="ARBA" id="ARBA00001936"/>
    </source>
</evidence>
<keyword evidence="11" id="KW-0460">Magnesium</keyword>
<comment type="caution">
    <text evidence="16">The sequence shown here is derived from an EMBL/GenBank/DDBJ whole genome shotgun (WGS) entry which is preliminary data.</text>
</comment>
<keyword evidence="17" id="KW-1185">Reference proteome</keyword>
<evidence type="ECO:0000256" key="11">
    <source>
        <dbReference type="ARBA" id="ARBA00022842"/>
    </source>
</evidence>
<evidence type="ECO:0000256" key="10">
    <source>
        <dbReference type="ARBA" id="ARBA00022840"/>
    </source>
</evidence>
<evidence type="ECO:0000256" key="5">
    <source>
        <dbReference type="ARBA" id="ARBA00012388"/>
    </source>
</evidence>
<dbReference type="InterPro" id="IPR048840">
    <property type="entry name" value="PolA_pol_NTPase"/>
</dbReference>
<dbReference type="OrthoDB" id="412748at2759"/>
<keyword evidence="8" id="KW-0479">Metal-binding</keyword>
<dbReference type="GO" id="GO:0005524">
    <property type="term" value="F:ATP binding"/>
    <property type="evidence" value="ECO:0007669"/>
    <property type="project" value="UniProtKB-KW"/>
</dbReference>
<gene>
    <name evidence="16" type="ORF">CAMP_LOCUS12456</name>
</gene>
<proteinExistence type="inferred from homology"/>
<evidence type="ECO:0000256" key="8">
    <source>
        <dbReference type="ARBA" id="ARBA00022723"/>
    </source>
</evidence>
<accession>A0A9P1IT59</accession>
<evidence type="ECO:0000256" key="7">
    <source>
        <dbReference type="ARBA" id="ARBA00022679"/>
    </source>
</evidence>
<organism evidence="16 17">
    <name type="scientific">Caenorhabditis angaria</name>
    <dbReference type="NCBI Taxonomy" id="860376"/>
    <lineage>
        <taxon>Eukaryota</taxon>
        <taxon>Metazoa</taxon>
        <taxon>Ecdysozoa</taxon>
        <taxon>Nematoda</taxon>
        <taxon>Chromadorea</taxon>
        <taxon>Rhabditida</taxon>
        <taxon>Rhabditina</taxon>
        <taxon>Rhabditomorpha</taxon>
        <taxon>Rhabditoidea</taxon>
        <taxon>Rhabditidae</taxon>
        <taxon>Peloderinae</taxon>
        <taxon>Caenorhabditis</taxon>
    </lineage>
</organism>
<evidence type="ECO:0000256" key="12">
    <source>
        <dbReference type="ARBA" id="ARBA00023242"/>
    </source>
</evidence>
<keyword evidence="10" id="KW-0067">ATP-binding</keyword>
<comment type="cofactor">
    <cofactor evidence="2">
        <name>Mg(2+)</name>
        <dbReference type="ChEBI" id="CHEBI:18420"/>
    </cofactor>
</comment>
<keyword evidence="12" id="KW-0539">Nucleus</keyword>
<comment type="cofactor">
    <cofactor evidence="1">
        <name>Mn(2+)</name>
        <dbReference type="ChEBI" id="CHEBI:29035"/>
    </cofactor>
</comment>
<dbReference type="GO" id="GO:1990817">
    <property type="term" value="F:poly(A) RNA polymerase activity"/>
    <property type="evidence" value="ECO:0007669"/>
    <property type="project" value="UniProtKB-EC"/>
</dbReference>
<feature type="domain" description="Poly(A) polymerase nucleotidyltransferase" evidence="15">
    <location>
        <begin position="1"/>
        <end position="79"/>
    </location>
</feature>
<dbReference type="SUPFAM" id="SSF81301">
    <property type="entry name" value="Nucleotidyltransferase"/>
    <property type="match status" value="1"/>
</dbReference>
<dbReference type="EC" id="2.7.7.19" evidence="5"/>
<dbReference type="Pfam" id="PF20750">
    <property type="entry name" value="PAP_NTPase"/>
    <property type="match status" value="1"/>
</dbReference>
<dbReference type="GO" id="GO:0005634">
    <property type="term" value="C:nucleus"/>
    <property type="evidence" value="ECO:0007669"/>
    <property type="project" value="UniProtKB-SubCell"/>
</dbReference>
<dbReference type="InterPro" id="IPR007012">
    <property type="entry name" value="PolA_pol_cen_dom"/>
</dbReference>
<dbReference type="EMBL" id="CANHGI010000004">
    <property type="protein sequence ID" value="CAI5449819.1"/>
    <property type="molecule type" value="Genomic_DNA"/>
</dbReference>
<evidence type="ECO:0000256" key="3">
    <source>
        <dbReference type="ARBA" id="ARBA00004123"/>
    </source>
</evidence>
<evidence type="ECO:0000256" key="6">
    <source>
        <dbReference type="ARBA" id="ARBA00022664"/>
    </source>
</evidence>
<evidence type="ECO:0000256" key="9">
    <source>
        <dbReference type="ARBA" id="ARBA00022741"/>
    </source>
</evidence>
<comment type="similarity">
    <text evidence="4">Belongs to the poly(A) polymerase family.</text>
</comment>
<keyword evidence="7" id="KW-0808">Transferase</keyword>
<comment type="catalytic activity">
    <reaction evidence="13">
        <text>RNA(n) + ATP = RNA(n)-3'-adenine ribonucleotide + diphosphate</text>
        <dbReference type="Rhea" id="RHEA:11332"/>
        <dbReference type="Rhea" id="RHEA-COMP:14527"/>
        <dbReference type="Rhea" id="RHEA-COMP:17347"/>
        <dbReference type="ChEBI" id="CHEBI:30616"/>
        <dbReference type="ChEBI" id="CHEBI:33019"/>
        <dbReference type="ChEBI" id="CHEBI:140395"/>
        <dbReference type="ChEBI" id="CHEBI:173115"/>
        <dbReference type="EC" id="2.7.7.19"/>
    </reaction>
</comment>
<feature type="domain" description="Poly(A) polymerase central" evidence="14">
    <location>
        <begin position="85"/>
        <end position="108"/>
    </location>
</feature>
<evidence type="ECO:0000313" key="16">
    <source>
        <dbReference type="EMBL" id="CAI5449819.1"/>
    </source>
</evidence>
<reference evidence="16" key="1">
    <citation type="submission" date="2022-11" db="EMBL/GenBank/DDBJ databases">
        <authorList>
            <person name="Kikuchi T."/>
        </authorList>
    </citation>
    <scope>NUCLEOTIDE SEQUENCE</scope>
    <source>
        <strain evidence="16">PS1010</strain>
    </source>
</reference>
<dbReference type="PANTHER" id="PTHR10682:SF10">
    <property type="entry name" value="POLYNUCLEOTIDE ADENYLYLTRANSFERASE"/>
    <property type="match status" value="1"/>
</dbReference>
<evidence type="ECO:0000256" key="4">
    <source>
        <dbReference type="ARBA" id="ARBA00010912"/>
    </source>
</evidence>
<evidence type="ECO:0000259" key="15">
    <source>
        <dbReference type="Pfam" id="PF20750"/>
    </source>
</evidence>
<evidence type="ECO:0000313" key="17">
    <source>
        <dbReference type="Proteomes" id="UP001152747"/>
    </source>
</evidence>
<dbReference type="SUPFAM" id="SSF81631">
    <property type="entry name" value="PAP/OAS1 substrate-binding domain"/>
    <property type="match status" value="1"/>
</dbReference>
<dbReference type="GO" id="GO:0046872">
    <property type="term" value="F:metal ion binding"/>
    <property type="evidence" value="ECO:0007669"/>
    <property type="project" value="UniProtKB-KW"/>
</dbReference>
<sequence>MLKEDPNVSELHAVEDSFVPLIKLLYSGIDLDILFARLALKEVPDNQKLTDDMLLKNLDSASIRSLNGCRVAEQLLQLVPSIKEFCTTLRAIKLWAKNRGIYSNALGFEICKDVYEGRGSSDALFEEVNDIPDNEENNRFLRSGHPSRLLEVWELIEPQQYIDQNGRREEKQEFWKRKEIIYEMANGSGVFDSDSSDC</sequence>
<name>A0A9P1IT59_9PELO</name>
<dbReference type="PANTHER" id="PTHR10682">
    <property type="entry name" value="POLY A POLYMERASE"/>
    <property type="match status" value="1"/>
</dbReference>
<dbReference type="GO" id="GO:0006397">
    <property type="term" value="P:mRNA processing"/>
    <property type="evidence" value="ECO:0007669"/>
    <property type="project" value="UniProtKB-KW"/>
</dbReference>
<dbReference type="Gene3D" id="3.30.460.10">
    <property type="entry name" value="Beta Polymerase, domain 2"/>
    <property type="match status" value="1"/>
</dbReference>
<evidence type="ECO:0000259" key="14">
    <source>
        <dbReference type="Pfam" id="PF04928"/>
    </source>
</evidence>
<evidence type="ECO:0000256" key="2">
    <source>
        <dbReference type="ARBA" id="ARBA00001946"/>
    </source>
</evidence>
<evidence type="ECO:0000256" key="13">
    <source>
        <dbReference type="ARBA" id="ARBA00048830"/>
    </source>
</evidence>
<dbReference type="Proteomes" id="UP001152747">
    <property type="component" value="Unassembled WGS sequence"/>
</dbReference>
<dbReference type="AlphaFoldDB" id="A0A9P1IT59"/>
<keyword evidence="9" id="KW-0547">Nucleotide-binding</keyword>
<dbReference type="InterPro" id="IPR043519">
    <property type="entry name" value="NT_sf"/>
</dbReference>